<comment type="caution">
    <text evidence="1">The sequence shown here is derived from an EMBL/GenBank/DDBJ whole genome shotgun (WGS) entry which is preliminary data.</text>
</comment>
<dbReference type="Proteomes" id="UP000185557">
    <property type="component" value="Unassembled WGS sequence"/>
</dbReference>
<proteinExistence type="predicted"/>
<dbReference type="RefSeq" id="WP_073610025.1">
    <property type="nucleotide sequence ID" value="NZ_MRCG01000016.1"/>
</dbReference>
<reference evidence="1 2" key="1">
    <citation type="submission" date="2016-11" db="EMBL/GenBank/DDBJ databases">
        <title>Draft Genome Sequences of Nine Cyanobacterial Strains from Diverse Habitats.</title>
        <authorList>
            <person name="Zhu T."/>
            <person name="Hou S."/>
            <person name="Lu X."/>
            <person name="Hess W.R."/>
        </authorList>
    </citation>
    <scope>NUCLEOTIDE SEQUENCE [LARGE SCALE GENOMIC DNA]</scope>
    <source>
        <strain evidence="1 2">NIES-30</strain>
    </source>
</reference>
<dbReference type="EMBL" id="MRCG01000016">
    <property type="protein sequence ID" value="OKH45621.1"/>
    <property type="molecule type" value="Genomic_DNA"/>
</dbReference>
<dbReference type="OrthoDB" id="290767at2"/>
<dbReference type="STRING" id="549789.NIES30_19005"/>
<protein>
    <submittedName>
        <fullName evidence="1">Uncharacterized protein</fullName>
    </submittedName>
</protein>
<keyword evidence="2" id="KW-1185">Reference proteome</keyword>
<evidence type="ECO:0000313" key="2">
    <source>
        <dbReference type="Proteomes" id="UP000185557"/>
    </source>
</evidence>
<organism evidence="1 2">
    <name type="scientific">Phormidium tenue NIES-30</name>
    <dbReference type="NCBI Taxonomy" id="549789"/>
    <lineage>
        <taxon>Bacteria</taxon>
        <taxon>Bacillati</taxon>
        <taxon>Cyanobacteriota</taxon>
        <taxon>Cyanophyceae</taxon>
        <taxon>Oscillatoriophycideae</taxon>
        <taxon>Oscillatoriales</taxon>
        <taxon>Oscillatoriaceae</taxon>
        <taxon>Phormidium</taxon>
    </lineage>
</organism>
<sequence length="86" mass="10157">MKSTDYFRNVVPRKHPEVQLEWVQRVLANPVKRATQADGRIVYWGNIAEKEGRALRVVTLEDGETVHNAFFDRSFYRRQLRGEEPQ</sequence>
<name>A0A1U7J197_9CYAN</name>
<gene>
    <name evidence="1" type="ORF">NIES30_19005</name>
</gene>
<evidence type="ECO:0000313" key="1">
    <source>
        <dbReference type="EMBL" id="OKH45621.1"/>
    </source>
</evidence>
<dbReference type="AlphaFoldDB" id="A0A1U7J197"/>
<accession>A0A1U7J197</accession>